<evidence type="ECO:0008006" key="4">
    <source>
        <dbReference type="Google" id="ProtNLM"/>
    </source>
</evidence>
<evidence type="ECO:0000313" key="2">
    <source>
        <dbReference type="EnsemblProtists" id="EOD19283"/>
    </source>
</evidence>
<dbReference type="HOGENOM" id="CLU_766015_0_0_1"/>
<reference evidence="2" key="2">
    <citation type="submission" date="2024-10" db="UniProtKB">
        <authorList>
            <consortium name="EnsemblProtists"/>
        </authorList>
    </citation>
    <scope>IDENTIFICATION</scope>
</reference>
<accession>A0A0D3J6Z8</accession>
<organism evidence="2 3">
    <name type="scientific">Emiliania huxleyi (strain CCMP1516)</name>
    <dbReference type="NCBI Taxonomy" id="280463"/>
    <lineage>
        <taxon>Eukaryota</taxon>
        <taxon>Haptista</taxon>
        <taxon>Haptophyta</taxon>
        <taxon>Prymnesiophyceae</taxon>
        <taxon>Isochrysidales</taxon>
        <taxon>Noelaerhabdaceae</taxon>
        <taxon>Emiliania</taxon>
    </lineage>
</organism>
<dbReference type="RefSeq" id="XP_005771712.1">
    <property type="nucleotide sequence ID" value="XM_005771655.1"/>
</dbReference>
<dbReference type="GeneID" id="17264827"/>
<reference evidence="3" key="1">
    <citation type="journal article" date="2013" name="Nature">
        <title>Pan genome of the phytoplankton Emiliania underpins its global distribution.</title>
        <authorList>
            <person name="Read B.A."/>
            <person name="Kegel J."/>
            <person name="Klute M.J."/>
            <person name="Kuo A."/>
            <person name="Lefebvre S.C."/>
            <person name="Maumus F."/>
            <person name="Mayer C."/>
            <person name="Miller J."/>
            <person name="Monier A."/>
            <person name="Salamov A."/>
            <person name="Young J."/>
            <person name="Aguilar M."/>
            <person name="Claverie J.M."/>
            <person name="Frickenhaus S."/>
            <person name="Gonzalez K."/>
            <person name="Herman E.K."/>
            <person name="Lin Y.C."/>
            <person name="Napier J."/>
            <person name="Ogata H."/>
            <person name="Sarno A.F."/>
            <person name="Shmutz J."/>
            <person name="Schroeder D."/>
            <person name="de Vargas C."/>
            <person name="Verret F."/>
            <person name="von Dassow P."/>
            <person name="Valentin K."/>
            <person name="Van de Peer Y."/>
            <person name="Wheeler G."/>
            <person name="Dacks J.B."/>
            <person name="Delwiche C.F."/>
            <person name="Dyhrman S.T."/>
            <person name="Glockner G."/>
            <person name="John U."/>
            <person name="Richards T."/>
            <person name="Worden A.Z."/>
            <person name="Zhang X."/>
            <person name="Grigoriev I.V."/>
            <person name="Allen A.E."/>
            <person name="Bidle K."/>
            <person name="Borodovsky M."/>
            <person name="Bowler C."/>
            <person name="Brownlee C."/>
            <person name="Cock J.M."/>
            <person name="Elias M."/>
            <person name="Gladyshev V.N."/>
            <person name="Groth M."/>
            <person name="Guda C."/>
            <person name="Hadaegh A."/>
            <person name="Iglesias-Rodriguez M.D."/>
            <person name="Jenkins J."/>
            <person name="Jones B.M."/>
            <person name="Lawson T."/>
            <person name="Leese F."/>
            <person name="Lindquist E."/>
            <person name="Lobanov A."/>
            <person name="Lomsadze A."/>
            <person name="Malik S.B."/>
            <person name="Marsh M.E."/>
            <person name="Mackinder L."/>
            <person name="Mock T."/>
            <person name="Mueller-Roeber B."/>
            <person name="Pagarete A."/>
            <person name="Parker M."/>
            <person name="Probert I."/>
            <person name="Quesneville H."/>
            <person name="Raines C."/>
            <person name="Rensing S.A."/>
            <person name="Riano-Pachon D.M."/>
            <person name="Richier S."/>
            <person name="Rokitta S."/>
            <person name="Shiraiwa Y."/>
            <person name="Soanes D.M."/>
            <person name="van der Giezen M."/>
            <person name="Wahlund T.M."/>
            <person name="Williams B."/>
            <person name="Wilson W."/>
            <person name="Wolfe G."/>
            <person name="Wurch L.L."/>
        </authorList>
    </citation>
    <scope>NUCLEOTIDE SEQUENCE</scope>
</reference>
<keyword evidence="1" id="KW-1133">Transmembrane helix</keyword>
<keyword evidence="1" id="KW-0472">Membrane</keyword>
<protein>
    <recommendedName>
        <fullName evidence="4">CHASE4 domain-containing protein</fullName>
    </recommendedName>
</protein>
<evidence type="ECO:0000313" key="3">
    <source>
        <dbReference type="Proteomes" id="UP000013827"/>
    </source>
</evidence>
<dbReference type="EnsemblProtists" id="EOD19283">
    <property type="protein sequence ID" value="EOD19283"/>
    <property type="gene ID" value="EMIHUDRAFT_243011"/>
</dbReference>
<dbReference type="Proteomes" id="UP000013827">
    <property type="component" value="Unassembled WGS sequence"/>
</dbReference>
<dbReference type="KEGG" id="ehx:EMIHUDRAFT_243011"/>
<feature type="transmembrane region" description="Helical" evidence="1">
    <location>
        <begin position="250"/>
        <end position="272"/>
    </location>
</feature>
<keyword evidence="3" id="KW-1185">Reference proteome</keyword>
<dbReference type="AlphaFoldDB" id="A0A0D3J6Z8"/>
<proteinExistence type="predicted"/>
<dbReference type="PaxDb" id="2903-EOD19283"/>
<name>A0A0D3J6Z8_EMIH1</name>
<evidence type="ECO:0000256" key="1">
    <source>
        <dbReference type="SAM" id="Phobius"/>
    </source>
</evidence>
<keyword evidence="1" id="KW-0812">Transmembrane</keyword>
<sequence>MASTRCEINPQANVLIYDDTRNDSFTAWERQFWAWWSSEDASVRPQLVTALELRACRLDDYGALHTWVHPATGSASQSLDDATRRSVLGLAARGALFVGSFDSAALLGLFDAPLERPSDLAGLAANGSSTVRLTPTRVPSEERRAVYLGGATLDGEEQAGGQATAPPPLPPGGSVAAIFSGLSRALPAVVRVRPPEGAAHLLCSSVLLTARPRDGSDSLLGLVDASKNYELRRALIAAELTHGAAERQKAAVLTFVTGSLGLVAAAILLLLLTPLLCRLCRRGPPCPRAGDPPPRRGSGSKLVCKRVSLFLLRIGAAKGAPARGASPALARLRRWVSSTAAPTPLIMSPVERVDSTAELTSSA</sequence>